<evidence type="ECO:0000313" key="14">
    <source>
        <dbReference type="Proteomes" id="UP000232060"/>
    </source>
</evidence>
<dbReference type="EMBL" id="PGCP01000004">
    <property type="protein sequence ID" value="PJC94608.1"/>
    <property type="molecule type" value="Genomic_DNA"/>
</dbReference>
<reference evidence="13 14" key="1">
    <citation type="submission" date="2017-11" db="EMBL/GenBank/DDBJ databases">
        <title>Draft genome sequence of environmental isolate Aeromonas lusitania sp. nov. MDC 2473.</title>
        <authorList>
            <person name="Colston S.M."/>
            <person name="Navarro A."/>
            <person name="Martinez-Murcia A.J."/>
            <person name="Graf J."/>
        </authorList>
    </citation>
    <scope>NUCLEOTIDE SEQUENCE [LARGE SCALE GENOMIC DNA]</scope>
    <source>
        <strain evidence="13 14">MDC 2473</strain>
    </source>
</reference>
<evidence type="ECO:0000256" key="7">
    <source>
        <dbReference type="ARBA" id="ARBA00022741"/>
    </source>
</evidence>
<dbReference type="InterPro" id="IPR005286">
    <property type="entry name" value="Cell_div_FtsE"/>
</dbReference>
<comment type="subcellular location">
    <subcellularLocation>
        <location evidence="11">Cell inner membrane</location>
        <topology evidence="11">Peripheral membrane protein</topology>
        <orientation evidence="11">Cytoplasmic side</orientation>
    </subcellularLocation>
    <subcellularLocation>
        <location evidence="2">Cell membrane</location>
        <topology evidence="2">Peripheral membrane protein</topology>
    </subcellularLocation>
</comment>
<dbReference type="PANTHER" id="PTHR24220">
    <property type="entry name" value="IMPORT ATP-BINDING PROTEIN"/>
    <property type="match status" value="1"/>
</dbReference>
<sequence length="224" mass="25262">MIRFDKVSKVYSGGHQALQKVSFHLRKGEMAFLTGHSGAGKSTLLKLISVMERPTDGRVFFHGDDVSQIKRGQIPYVRRQIGMIFQDHRLLMDRTVFDNVALPLVIDGYSHADINKRVAAALDKVGLLGKERYQPRMLSGGEQQRVGIARAIVNKPPLLLADEPTGNLDPQLSMDIMRLFEEFNRFGVSVLIATHDLGLIARMRYRTLTLKAGRMYSQQPEEEV</sequence>
<gene>
    <name evidence="11 13" type="primary">ftsE</name>
    <name evidence="13" type="ORF">CUC44_04745</name>
</gene>
<dbReference type="GO" id="GO:0005886">
    <property type="term" value="C:plasma membrane"/>
    <property type="evidence" value="ECO:0007669"/>
    <property type="project" value="UniProtKB-SubCell"/>
</dbReference>
<evidence type="ECO:0000256" key="11">
    <source>
        <dbReference type="RuleBase" id="RU365094"/>
    </source>
</evidence>
<keyword evidence="5 11" id="KW-1003">Cell membrane</keyword>
<evidence type="ECO:0000256" key="6">
    <source>
        <dbReference type="ARBA" id="ARBA00022618"/>
    </source>
</evidence>
<dbReference type="Proteomes" id="UP000232060">
    <property type="component" value="Unassembled WGS sequence"/>
</dbReference>
<dbReference type="GO" id="GO:0022857">
    <property type="term" value="F:transmembrane transporter activity"/>
    <property type="evidence" value="ECO:0007669"/>
    <property type="project" value="TreeGrafter"/>
</dbReference>
<keyword evidence="8 11" id="KW-0067">ATP-binding</keyword>
<keyword evidence="6 11" id="KW-0132">Cell division</keyword>
<keyword evidence="10 11" id="KW-0131">Cell cycle</keyword>
<dbReference type="GO" id="GO:0016887">
    <property type="term" value="F:ATP hydrolysis activity"/>
    <property type="evidence" value="ECO:0007669"/>
    <property type="project" value="InterPro"/>
</dbReference>
<dbReference type="InterPro" id="IPR003593">
    <property type="entry name" value="AAA+_ATPase"/>
</dbReference>
<keyword evidence="14" id="KW-1185">Reference proteome</keyword>
<comment type="similarity">
    <text evidence="3 11">Belongs to the ABC transporter superfamily.</text>
</comment>
<dbReference type="OrthoDB" id="9802264at2"/>
<evidence type="ECO:0000259" key="12">
    <source>
        <dbReference type="PROSITE" id="PS50893"/>
    </source>
</evidence>
<dbReference type="InterPro" id="IPR027417">
    <property type="entry name" value="P-loop_NTPase"/>
</dbReference>
<proteinExistence type="inferred from homology"/>
<dbReference type="SUPFAM" id="SSF52540">
    <property type="entry name" value="P-loop containing nucleoside triphosphate hydrolases"/>
    <property type="match status" value="1"/>
</dbReference>
<dbReference type="GO" id="GO:0051301">
    <property type="term" value="P:cell division"/>
    <property type="evidence" value="ECO:0007669"/>
    <property type="project" value="UniProtKB-UniRule"/>
</dbReference>
<evidence type="ECO:0000256" key="10">
    <source>
        <dbReference type="ARBA" id="ARBA00023306"/>
    </source>
</evidence>
<evidence type="ECO:0000313" key="13">
    <source>
        <dbReference type="EMBL" id="PJC94608.1"/>
    </source>
</evidence>
<dbReference type="Gene3D" id="3.40.50.300">
    <property type="entry name" value="P-loop containing nucleotide triphosphate hydrolases"/>
    <property type="match status" value="1"/>
</dbReference>
<accession>A0A2M8HDF5</accession>
<dbReference type="AlphaFoldDB" id="A0A2M8HDF5"/>
<evidence type="ECO:0000256" key="3">
    <source>
        <dbReference type="ARBA" id="ARBA00005417"/>
    </source>
</evidence>
<dbReference type="InterPro" id="IPR015854">
    <property type="entry name" value="ABC_transpr_LolD-like"/>
</dbReference>
<evidence type="ECO:0000256" key="2">
    <source>
        <dbReference type="ARBA" id="ARBA00004202"/>
    </source>
</evidence>
<dbReference type="PROSITE" id="PS50893">
    <property type="entry name" value="ABC_TRANSPORTER_2"/>
    <property type="match status" value="1"/>
</dbReference>
<dbReference type="SMART" id="SM00382">
    <property type="entry name" value="AAA"/>
    <property type="match status" value="1"/>
</dbReference>
<keyword evidence="9 11" id="KW-0472">Membrane</keyword>
<organism evidence="13 14">
    <name type="scientific">Aeromonas lusitana</name>
    <dbReference type="NCBI Taxonomy" id="931529"/>
    <lineage>
        <taxon>Bacteria</taxon>
        <taxon>Pseudomonadati</taxon>
        <taxon>Pseudomonadota</taxon>
        <taxon>Gammaproteobacteria</taxon>
        <taxon>Aeromonadales</taxon>
        <taxon>Aeromonadaceae</taxon>
        <taxon>Aeromonas</taxon>
    </lineage>
</organism>
<dbReference type="PANTHER" id="PTHR24220:SF470">
    <property type="entry name" value="CELL DIVISION ATP-BINDING PROTEIN FTSE"/>
    <property type="match status" value="1"/>
</dbReference>
<evidence type="ECO:0000256" key="4">
    <source>
        <dbReference type="ARBA" id="ARBA00020019"/>
    </source>
</evidence>
<keyword evidence="7 11" id="KW-0547">Nucleotide-binding</keyword>
<protein>
    <recommendedName>
        <fullName evidence="4 11">Cell division ATP-binding protein FtsE</fullName>
    </recommendedName>
</protein>
<evidence type="ECO:0000256" key="9">
    <source>
        <dbReference type="ARBA" id="ARBA00023136"/>
    </source>
</evidence>
<evidence type="ECO:0000256" key="1">
    <source>
        <dbReference type="ARBA" id="ARBA00002579"/>
    </source>
</evidence>
<feature type="domain" description="ABC transporter" evidence="12">
    <location>
        <begin position="2"/>
        <end position="224"/>
    </location>
</feature>
<dbReference type="NCBIfam" id="TIGR02673">
    <property type="entry name" value="FtsE"/>
    <property type="match status" value="1"/>
</dbReference>
<dbReference type="FunFam" id="3.40.50.300:FF:000056">
    <property type="entry name" value="Cell division ATP-binding protein FtsE"/>
    <property type="match status" value="1"/>
</dbReference>
<evidence type="ECO:0000256" key="8">
    <source>
        <dbReference type="ARBA" id="ARBA00022840"/>
    </source>
</evidence>
<dbReference type="InterPro" id="IPR003439">
    <property type="entry name" value="ABC_transporter-like_ATP-bd"/>
</dbReference>
<dbReference type="Pfam" id="PF00005">
    <property type="entry name" value="ABC_tran"/>
    <property type="match status" value="1"/>
</dbReference>
<dbReference type="InterPro" id="IPR017871">
    <property type="entry name" value="ABC_transporter-like_CS"/>
</dbReference>
<evidence type="ECO:0000256" key="5">
    <source>
        <dbReference type="ARBA" id="ARBA00022475"/>
    </source>
</evidence>
<dbReference type="PROSITE" id="PS00211">
    <property type="entry name" value="ABC_TRANSPORTER_1"/>
    <property type="match status" value="1"/>
</dbReference>
<comment type="subunit">
    <text evidence="11">Homodimer. Forms a membrane-associated complex with FtsX.</text>
</comment>
<comment type="function">
    <text evidence="1">Part of the ABC transporter FtsEX involved in cellular division. Important for assembly or stability of the septal ring.</text>
</comment>
<dbReference type="GO" id="GO:0005524">
    <property type="term" value="F:ATP binding"/>
    <property type="evidence" value="ECO:0007669"/>
    <property type="project" value="UniProtKB-UniRule"/>
</dbReference>
<name>A0A2M8HDF5_9GAMM</name>
<comment type="caution">
    <text evidence="13">The sequence shown here is derived from an EMBL/GenBank/DDBJ whole genome shotgun (WGS) entry which is preliminary data.</text>
</comment>
<dbReference type="RefSeq" id="WP_100858824.1">
    <property type="nucleotide sequence ID" value="NZ_PGCP01000004.1"/>
</dbReference>